<dbReference type="Proteomes" id="UP000316628">
    <property type="component" value="Unassembled WGS sequence"/>
</dbReference>
<dbReference type="EMBL" id="VFPP01000001">
    <property type="protein sequence ID" value="TQM84645.1"/>
    <property type="molecule type" value="Genomic_DNA"/>
</dbReference>
<reference evidence="1 2" key="1">
    <citation type="submission" date="2019-06" db="EMBL/GenBank/DDBJ databases">
        <title>Sequencing the genomes of 1000 actinobacteria strains.</title>
        <authorList>
            <person name="Klenk H.-P."/>
        </authorList>
    </citation>
    <scope>NUCLEOTIDE SEQUENCE [LARGE SCALE GENOMIC DNA]</scope>
    <source>
        <strain evidence="1 2">DSM 45456</strain>
    </source>
</reference>
<dbReference type="Pfam" id="PF13432">
    <property type="entry name" value="TPR_16"/>
    <property type="match status" value="1"/>
</dbReference>
<evidence type="ECO:0000313" key="2">
    <source>
        <dbReference type="Proteomes" id="UP000316628"/>
    </source>
</evidence>
<dbReference type="Pfam" id="PF13424">
    <property type="entry name" value="TPR_12"/>
    <property type="match status" value="1"/>
</dbReference>
<name>A0A543JPI6_9PSEU</name>
<organism evidence="1 2">
    <name type="scientific">Saccharothrix saharensis</name>
    <dbReference type="NCBI Taxonomy" id="571190"/>
    <lineage>
        <taxon>Bacteria</taxon>
        <taxon>Bacillati</taxon>
        <taxon>Actinomycetota</taxon>
        <taxon>Actinomycetes</taxon>
        <taxon>Pseudonocardiales</taxon>
        <taxon>Pseudonocardiaceae</taxon>
        <taxon>Saccharothrix</taxon>
    </lineage>
</organism>
<dbReference type="SMART" id="SM00028">
    <property type="entry name" value="TPR"/>
    <property type="match status" value="4"/>
</dbReference>
<dbReference type="Gene3D" id="3.40.50.300">
    <property type="entry name" value="P-loop containing nucleotide triphosphate hydrolases"/>
    <property type="match status" value="1"/>
</dbReference>
<comment type="caution">
    <text evidence="1">The sequence shown here is derived from an EMBL/GenBank/DDBJ whole genome shotgun (WGS) entry which is preliminary data.</text>
</comment>
<dbReference type="InterPro" id="IPR011990">
    <property type="entry name" value="TPR-like_helical_dom_sf"/>
</dbReference>
<sequence>MAELLNGVNGPVHGPVVQAGAVHGGVHVHPAPQPSSPINQLPPAGPHFVGREHALDLLSARVDRQATLLITSIVGAAGIGKTTLAVHWARRERARFPDGQLYVDLRGFDPAGPVDPATAVRGFLDAFQVPEERIPVDLAAQVALYRSHVEGRRMLILLDNARDPDQVRPLLPGSPTCVVLVTSRNRLGGLVAREQATPLALDFLSVAESRELLSAYLGADRVRAEREAVDALAERCARLPIALAIAGSRAATEPYLEVDELVTELAELSTGDGLDVRAVFDSSYRTLSAEPARLFRLLGLHPGADIGVPAAASLVGLPVRRTRRLLDELTGAALLEVRSPGRYRQHDLLREYAAERAAEEETTEARQTAITRVLDCYLHTSFAGERQLYPYRDAIPLDPARAGVVLPEVPDLAAAWDWFTAEHGNLLAAVDLAVREGFTGHRWRLPWTLSSYFGRSGRWRDWEATQLEALTAARALGDREVEALALRVLGRVHTLSGRYGDAVDVLDRALAIPVGDAGRAHAHEAISLAHERRGAMDDAHSHARTAVAIADATGHRARRVNARIQLGRALVGLGRLDEARHRLGEVVDMTAGSGDRIGHADATEGLGRVRHRLGDFEGAVRRFGQALECYRDFGDRWSQAYALCRLGDSHAALGRHGDARRAWRESWELFTRIGHPEAESVRGRT</sequence>
<dbReference type="PANTHER" id="PTHR47691">
    <property type="entry name" value="REGULATOR-RELATED"/>
    <property type="match status" value="1"/>
</dbReference>
<accession>A0A543JPI6</accession>
<gene>
    <name evidence="1" type="ORF">FHX81_7100</name>
</gene>
<dbReference type="InterPro" id="IPR027417">
    <property type="entry name" value="P-loop_NTPase"/>
</dbReference>
<proteinExistence type="predicted"/>
<dbReference type="PRINTS" id="PR00364">
    <property type="entry name" value="DISEASERSIST"/>
</dbReference>
<keyword evidence="2" id="KW-1185">Reference proteome</keyword>
<dbReference type="RefSeq" id="WP_170232287.1">
    <property type="nucleotide sequence ID" value="NZ_VFPP01000001.1"/>
</dbReference>
<dbReference type="Gene3D" id="1.25.40.10">
    <property type="entry name" value="Tetratricopeptide repeat domain"/>
    <property type="match status" value="1"/>
</dbReference>
<dbReference type="SUPFAM" id="SSF48452">
    <property type="entry name" value="TPR-like"/>
    <property type="match status" value="1"/>
</dbReference>
<dbReference type="InterPro" id="IPR019734">
    <property type="entry name" value="TPR_rpt"/>
</dbReference>
<dbReference type="AlphaFoldDB" id="A0A543JPI6"/>
<dbReference type="SUPFAM" id="SSF52540">
    <property type="entry name" value="P-loop containing nucleoside triphosphate hydrolases"/>
    <property type="match status" value="1"/>
</dbReference>
<dbReference type="PANTHER" id="PTHR47691:SF3">
    <property type="entry name" value="HTH-TYPE TRANSCRIPTIONAL REGULATOR RV0890C-RELATED"/>
    <property type="match status" value="1"/>
</dbReference>
<protein>
    <submittedName>
        <fullName evidence="1">Tetratricopeptide (TPR) repeat protein</fullName>
    </submittedName>
</protein>
<evidence type="ECO:0000313" key="1">
    <source>
        <dbReference type="EMBL" id="TQM84645.1"/>
    </source>
</evidence>